<comment type="caution">
    <text evidence="2">The sequence shown here is derived from an EMBL/GenBank/DDBJ whole genome shotgun (WGS) entry which is preliminary data.</text>
</comment>
<accession>A0AAD8TFN3</accession>
<evidence type="ECO:0000313" key="2">
    <source>
        <dbReference type="EMBL" id="KAK1681760.1"/>
    </source>
</evidence>
<feature type="domain" description="Alpha/beta hydrolase fold-3" evidence="1">
    <location>
        <begin position="86"/>
        <end position="322"/>
    </location>
</feature>
<dbReference type="PANTHER" id="PTHR23024">
    <property type="entry name" value="ARYLACETAMIDE DEACETYLASE"/>
    <property type="match status" value="1"/>
</dbReference>
<dbReference type="GO" id="GO:0016787">
    <property type="term" value="F:hydrolase activity"/>
    <property type="evidence" value="ECO:0007669"/>
    <property type="project" value="InterPro"/>
</dbReference>
<gene>
    <name evidence="2" type="ORF">QYE76_042608</name>
</gene>
<name>A0AAD8TFN3_LOLMU</name>
<organism evidence="2 3">
    <name type="scientific">Lolium multiflorum</name>
    <name type="common">Italian ryegrass</name>
    <name type="synonym">Lolium perenne subsp. multiflorum</name>
    <dbReference type="NCBI Taxonomy" id="4521"/>
    <lineage>
        <taxon>Eukaryota</taxon>
        <taxon>Viridiplantae</taxon>
        <taxon>Streptophyta</taxon>
        <taxon>Embryophyta</taxon>
        <taxon>Tracheophyta</taxon>
        <taxon>Spermatophyta</taxon>
        <taxon>Magnoliopsida</taxon>
        <taxon>Liliopsida</taxon>
        <taxon>Poales</taxon>
        <taxon>Poaceae</taxon>
        <taxon>BOP clade</taxon>
        <taxon>Pooideae</taxon>
        <taxon>Poodae</taxon>
        <taxon>Poeae</taxon>
        <taxon>Poeae Chloroplast Group 2 (Poeae type)</taxon>
        <taxon>Loliodinae</taxon>
        <taxon>Loliinae</taxon>
        <taxon>Lolium</taxon>
    </lineage>
</organism>
<dbReference type="EMBL" id="JAUUTY010000002">
    <property type="protein sequence ID" value="KAK1681760.1"/>
    <property type="molecule type" value="Genomic_DNA"/>
</dbReference>
<dbReference type="Proteomes" id="UP001231189">
    <property type="component" value="Unassembled WGS sequence"/>
</dbReference>
<evidence type="ECO:0000313" key="3">
    <source>
        <dbReference type="Proteomes" id="UP001231189"/>
    </source>
</evidence>
<dbReference type="InterPro" id="IPR029058">
    <property type="entry name" value="AB_hydrolase_fold"/>
</dbReference>
<protein>
    <recommendedName>
        <fullName evidence="1">Alpha/beta hydrolase fold-3 domain-containing protein</fullName>
    </recommendedName>
</protein>
<dbReference type="PANTHER" id="PTHR23024:SF635">
    <property type="entry name" value="OS07G0162700 PROTEIN"/>
    <property type="match status" value="1"/>
</dbReference>
<dbReference type="Gene3D" id="3.40.50.1820">
    <property type="entry name" value="alpha/beta hydrolase"/>
    <property type="match status" value="1"/>
</dbReference>
<evidence type="ECO:0000259" key="1">
    <source>
        <dbReference type="Pfam" id="PF07859"/>
    </source>
</evidence>
<dbReference type="Pfam" id="PF07859">
    <property type="entry name" value="Abhydrolase_3"/>
    <property type="match status" value="1"/>
</dbReference>
<reference evidence="2" key="1">
    <citation type="submission" date="2023-07" db="EMBL/GenBank/DDBJ databases">
        <title>A chromosome-level genome assembly of Lolium multiflorum.</title>
        <authorList>
            <person name="Chen Y."/>
            <person name="Copetti D."/>
            <person name="Kolliker R."/>
            <person name="Studer B."/>
        </authorList>
    </citation>
    <scope>NUCLEOTIDE SEQUENCE</scope>
    <source>
        <strain evidence="2">02402/16</strain>
        <tissue evidence="2">Leaf</tissue>
    </source>
</reference>
<keyword evidence="3" id="KW-1185">Reference proteome</keyword>
<dbReference type="AlphaFoldDB" id="A0AAD8TFN3"/>
<dbReference type="SUPFAM" id="SSF53474">
    <property type="entry name" value="alpha/beta-Hydrolases"/>
    <property type="match status" value="1"/>
</dbReference>
<dbReference type="InterPro" id="IPR050466">
    <property type="entry name" value="Carboxylest/Gibb_receptor"/>
</dbReference>
<proteinExistence type="predicted"/>
<dbReference type="InterPro" id="IPR013094">
    <property type="entry name" value="AB_hydrolase_3"/>
</dbReference>
<sequence>MPAAVAAPAPGDANVVEDLFGFLRVLSDGSIIRSPDDPEFSPTTFPSDHPSVQWRDAVYDKANNLRVRMYKPSAGAEPVGRKLPVLVHFHGGGFCLGSCTWGNVHSFCLRLATEADAVVLSAGYRLAPEHRLPAAFDDAEGFLKWLSDQSVNAAASDGWLTEAADFGRVFVTGDSAGGTMAHHLAVRAGSATPKRGEGEGEDVDPITIKAYVLLMPFFGGVDRSKSEAVEFPLEELPFVNLALLDQFWRLSLPVGASRDHPIANPFGPDSPGLGSVEFPPVLVVSGGTDILRDRNVDYAERLAALGKPVKVIEFGGQPHGFYTLDPWSETTGELIRLIAQFIVDSCVFEPRTT</sequence>